<dbReference type="InterPro" id="IPR001806">
    <property type="entry name" value="Small_GTPase"/>
</dbReference>
<dbReference type="PROSITE" id="PS51421">
    <property type="entry name" value="RAS"/>
    <property type="match status" value="1"/>
</dbReference>
<dbReference type="STRING" id="6412.T1FPC0"/>
<dbReference type="PANTHER" id="PTHR47979">
    <property type="entry name" value="DRAB11-RELATED"/>
    <property type="match status" value="1"/>
</dbReference>
<dbReference type="SMART" id="SM00173">
    <property type="entry name" value="RAS"/>
    <property type="match status" value="1"/>
</dbReference>
<dbReference type="SMART" id="SM00174">
    <property type="entry name" value="RHO"/>
    <property type="match status" value="1"/>
</dbReference>
<dbReference type="CTD" id="20210667"/>
<dbReference type="Proteomes" id="UP000015101">
    <property type="component" value="Unassembled WGS sequence"/>
</dbReference>
<reference evidence="1 3" key="2">
    <citation type="journal article" date="2013" name="Nature">
        <title>Insights into bilaterian evolution from three spiralian genomes.</title>
        <authorList>
            <person name="Simakov O."/>
            <person name="Marletaz F."/>
            <person name="Cho S.J."/>
            <person name="Edsinger-Gonzales E."/>
            <person name="Havlak P."/>
            <person name="Hellsten U."/>
            <person name="Kuo D.H."/>
            <person name="Larsson T."/>
            <person name="Lv J."/>
            <person name="Arendt D."/>
            <person name="Savage R."/>
            <person name="Osoegawa K."/>
            <person name="de Jong P."/>
            <person name="Grimwood J."/>
            <person name="Chapman J.A."/>
            <person name="Shapiro H."/>
            <person name="Aerts A."/>
            <person name="Otillar R.P."/>
            <person name="Terry A.Y."/>
            <person name="Boore J.L."/>
            <person name="Grigoriev I.V."/>
            <person name="Lindberg D.R."/>
            <person name="Seaver E.C."/>
            <person name="Weisblat D.A."/>
            <person name="Putnam N.H."/>
            <person name="Rokhsar D.S."/>
        </authorList>
    </citation>
    <scope>NUCLEOTIDE SEQUENCE</scope>
</reference>
<dbReference type="KEGG" id="hro:HELRODRAFT_187702"/>
<dbReference type="eggNOG" id="KOG0087">
    <property type="taxonomic scope" value="Eukaryota"/>
</dbReference>
<dbReference type="EMBL" id="AMQM01008818">
    <property type="status" value="NOT_ANNOTATED_CDS"/>
    <property type="molecule type" value="Genomic_DNA"/>
</dbReference>
<dbReference type="SUPFAM" id="SSF52540">
    <property type="entry name" value="P-loop containing nucleoside triphosphate hydrolases"/>
    <property type="match status" value="1"/>
</dbReference>
<dbReference type="InterPro" id="IPR050209">
    <property type="entry name" value="Rab_GTPases_membrane_traffic"/>
</dbReference>
<dbReference type="PROSITE" id="PS51419">
    <property type="entry name" value="RAB"/>
    <property type="match status" value="1"/>
</dbReference>
<organism evidence="2 3">
    <name type="scientific">Helobdella robusta</name>
    <name type="common">Californian leech</name>
    <dbReference type="NCBI Taxonomy" id="6412"/>
    <lineage>
        <taxon>Eukaryota</taxon>
        <taxon>Metazoa</taxon>
        <taxon>Spiralia</taxon>
        <taxon>Lophotrochozoa</taxon>
        <taxon>Annelida</taxon>
        <taxon>Clitellata</taxon>
        <taxon>Hirudinea</taxon>
        <taxon>Rhynchobdellida</taxon>
        <taxon>Glossiphoniidae</taxon>
        <taxon>Helobdella</taxon>
    </lineage>
</organism>
<reference evidence="2" key="3">
    <citation type="submission" date="2015-06" db="UniProtKB">
        <authorList>
            <consortium name="EnsemblMetazoa"/>
        </authorList>
    </citation>
    <scope>IDENTIFICATION</scope>
</reference>
<protein>
    <submittedName>
        <fullName evidence="1 2">Uncharacterized protein</fullName>
    </submittedName>
</protein>
<sequence>MSGREDTDPFDYLFKIVVIGDSTVGKTNLLSRYAWNEFNLDSRSTIGVELATKWLRELRSHVSDDVIVMLVGNKTDLRHLREVSSEEAAEYAGTYDNNMTFIETSALDCSNVEQAFRQCIHEIYTKVTNNGAVSSDILQSSTLPALTVQPTDSNKKSCCSS</sequence>
<dbReference type="InParanoid" id="T1FPC0"/>
<dbReference type="Gene3D" id="3.40.50.300">
    <property type="entry name" value="P-loop containing nucleotide triphosphate hydrolases"/>
    <property type="match status" value="2"/>
</dbReference>
<gene>
    <name evidence="2" type="primary">20210667</name>
    <name evidence="1" type="ORF">HELRODRAFT_187702</name>
</gene>
<dbReference type="AlphaFoldDB" id="T1FPC0"/>
<dbReference type="SMART" id="SM00175">
    <property type="entry name" value="RAB"/>
    <property type="match status" value="1"/>
</dbReference>
<evidence type="ECO:0000313" key="3">
    <source>
        <dbReference type="Proteomes" id="UP000015101"/>
    </source>
</evidence>
<evidence type="ECO:0000313" key="2">
    <source>
        <dbReference type="EnsemblMetazoa" id="HelroP187702"/>
    </source>
</evidence>
<proteinExistence type="predicted"/>
<evidence type="ECO:0000313" key="1">
    <source>
        <dbReference type="EMBL" id="ESO11126.1"/>
    </source>
</evidence>
<accession>T1FPC0</accession>
<dbReference type="GeneID" id="20210667"/>
<dbReference type="OrthoDB" id="9989112at2759"/>
<dbReference type="GO" id="GO:0005525">
    <property type="term" value="F:GTP binding"/>
    <property type="evidence" value="ECO:0007669"/>
    <property type="project" value="InterPro"/>
</dbReference>
<dbReference type="InterPro" id="IPR027417">
    <property type="entry name" value="P-loop_NTPase"/>
</dbReference>
<dbReference type="PRINTS" id="PR00449">
    <property type="entry name" value="RASTRNSFRMNG"/>
</dbReference>
<dbReference type="Pfam" id="PF00071">
    <property type="entry name" value="Ras"/>
    <property type="match status" value="1"/>
</dbReference>
<dbReference type="GO" id="GO:0003924">
    <property type="term" value="F:GTPase activity"/>
    <property type="evidence" value="ECO:0007669"/>
    <property type="project" value="InterPro"/>
</dbReference>
<dbReference type="EnsemblMetazoa" id="HelroT187702">
    <property type="protein sequence ID" value="HelroP187702"/>
    <property type="gene ID" value="HelroG187702"/>
</dbReference>
<dbReference type="OMA" id="TSIAWRY"/>
<reference evidence="3" key="1">
    <citation type="submission" date="2012-12" db="EMBL/GenBank/DDBJ databases">
        <authorList>
            <person name="Hellsten U."/>
            <person name="Grimwood J."/>
            <person name="Chapman J.A."/>
            <person name="Shapiro H."/>
            <person name="Aerts A."/>
            <person name="Otillar R.P."/>
            <person name="Terry A.Y."/>
            <person name="Boore J.L."/>
            <person name="Simakov O."/>
            <person name="Marletaz F."/>
            <person name="Cho S.-J."/>
            <person name="Edsinger-Gonzales E."/>
            <person name="Havlak P."/>
            <person name="Kuo D.-H."/>
            <person name="Larsson T."/>
            <person name="Lv J."/>
            <person name="Arendt D."/>
            <person name="Savage R."/>
            <person name="Osoegawa K."/>
            <person name="de Jong P."/>
            <person name="Lindberg D.R."/>
            <person name="Seaver E.C."/>
            <person name="Weisblat D.A."/>
            <person name="Putnam N.H."/>
            <person name="Grigoriev I.V."/>
            <person name="Rokhsar D.S."/>
        </authorList>
    </citation>
    <scope>NUCLEOTIDE SEQUENCE</scope>
</reference>
<dbReference type="RefSeq" id="XP_009010789.1">
    <property type="nucleotide sequence ID" value="XM_009012541.1"/>
</dbReference>
<keyword evidence="3" id="KW-1185">Reference proteome</keyword>
<dbReference type="EMBL" id="AMQM01008819">
    <property type="status" value="NOT_ANNOTATED_CDS"/>
    <property type="molecule type" value="Genomic_DNA"/>
</dbReference>
<dbReference type="HOGENOM" id="CLU_041217_23_0_1"/>
<dbReference type="EMBL" id="KB095853">
    <property type="protein sequence ID" value="ESO11126.1"/>
    <property type="molecule type" value="Genomic_DNA"/>
</dbReference>
<name>T1FPC0_HELRO</name>